<evidence type="ECO:0000313" key="4">
    <source>
        <dbReference type="Proteomes" id="UP000692954"/>
    </source>
</evidence>
<dbReference type="EMBL" id="CAJJDN010000027">
    <property type="protein sequence ID" value="CAD8071207.1"/>
    <property type="molecule type" value="Genomic_DNA"/>
</dbReference>
<protein>
    <recommendedName>
        <fullName evidence="2">Protein kinase domain-containing protein</fullName>
    </recommendedName>
</protein>
<feature type="compositionally biased region" description="Polar residues" evidence="1">
    <location>
        <begin position="404"/>
        <end position="418"/>
    </location>
</feature>
<dbReference type="SMART" id="SM00220">
    <property type="entry name" value="S_TKc"/>
    <property type="match status" value="1"/>
</dbReference>
<dbReference type="PROSITE" id="PS50011">
    <property type="entry name" value="PROTEIN_KINASE_DOM"/>
    <property type="match status" value="1"/>
</dbReference>
<evidence type="ECO:0000259" key="2">
    <source>
        <dbReference type="PROSITE" id="PS50011"/>
    </source>
</evidence>
<feature type="region of interest" description="Disordered" evidence="1">
    <location>
        <begin position="490"/>
        <end position="529"/>
    </location>
</feature>
<dbReference type="InterPro" id="IPR000719">
    <property type="entry name" value="Prot_kinase_dom"/>
</dbReference>
<dbReference type="GO" id="GO:0005524">
    <property type="term" value="F:ATP binding"/>
    <property type="evidence" value="ECO:0007669"/>
    <property type="project" value="InterPro"/>
</dbReference>
<name>A0A8S1LUR0_9CILI</name>
<dbReference type="AlphaFoldDB" id="A0A8S1LUR0"/>
<accession>A0A8S1LUR0</accession>
<feature type="region of interest" description="Disordered" evidence="1">
    <location>
        <begin position="396"/>
        <end position="418"/>
    </location>
</feature>
<evidence type="ECO:0000256" key="1">
    <source>
        <dbReference type="SAM" id="MobiDB-lite"/>
    </source>
</evidence>
<gene>
    <name evidence="3" type="ORF">PSON_ATCC_30995.1.T0270407</name>
</gene>
<sequence>MGQVQQSKQHFLKNWQKLDQHQSKIFGNVIEVYSDQQEQVAVIHKLFQNDEQYQNELKELQSYQQLSNIPGLIRLLEIHKQEEKYLCSNFYKIDAIYEYGQQFAFQIPLYQFIQQVMHTLIELQNRNKYHGDLIPSSFIFKNQVKLFLPKVNHYTRLLNGIQEDCYLSPELFEFLGRRSYHFQYHKEKSEIFSIGLITLELILQQSIQNIYNFSTYQINKDILNNFLQRADNKLISKMLELQPDNRPNYLSVYEESLVEMMQQSAVKIEYQEQTQINQIPDQQLKEILSIHQSKILHIKTQIVQSNDKFNQINPTQRSVPNLMDNRRIKSISQSKQNQKNKIKKVHLEIIEKNPYNFIKMHSKQQSSHLSNLEQLKQHENKLNQNTNMINPNQVQQLNSSSQQIVHSQSPNNRYSYKKSPQCSAIKHQSVEQNEYAFLHEQIHVPFNPGSNFLDSSRQQEIFEIITPNSVRQSSKLKDISNKKPQITLSNMKLNNKESLQRKPQLLKSQRPSSKSPIEQRIQGKCYKKK</sequence>
<dbReference type="OrthoDB" id="291784at2759"/>
<feature type="domain" description="Protein kinase" evidence="2">
    <location>
        <begin position="15"/>
        <end position="258"/>
    </location>
</feature>
<evidence type="ECO:0000313" key="3">
    <source>
        <dbReference type="EMBL" id="CAD8071207.1"/>
    </source>
</evidence>
<organism evidence="3 4">
    <name type="scientific">Paramecium sonneborni</name>
    <dbReference type="NCBI Taxonomy" id="65129"/>
    <lineage>
        <taxon>Eukaryota</taxon>
        <taxon>Sar</taxon>
        <taxon>Alveolata</taxon>
        <taxon>Ciliophora</taxon>
        <taxon>Intramacronucleata</taxon>
        <taxon>Oligohymenophorea</taxon>
        <taxon>Peniculida</taxon>
        <taxon>Parameciidae</taxon>
        <taxon>Paramecium</taxon>
    </lineage>
</organism>
<proteinExistence type="predicted"/>
<comment type="caution">
    <text evidence="3">The sequence shown here is derived from an EMBL/GenBank/DDBJ whole genome shotgun (WGS) entry which is preliminary data.</text>
</comment>
<feature type="compositionally biased region" description="Polar residues" evidence="1">
    <location>
        <begin position="506"/>
        <end position="516"/>
    </location>
</feature>
<keyword evidence="4" id="KW-1185">Reference proteome</keyword>
<reference evidence="3" key="1">
    <citation type="submission" date="2021-01" db="EMBL/GenBank/DDBJ databases">
        <authorList>
            <consortium name="Genoscope - CEA"/>
            <person name="William W."/>
        </authorList>
    </citation>
    <scope>NUCLEOTIDE SEQUENCE</scope>
</reference>
<dbReference type="Proteomes" id="UP000692954">
    <property type="component" value="Unassembled WGS sequence"/>
</dbReference>
<dbReference type="GO" id="GO:0004672">
    <property type="term" value="F:protein kinase activity"/>
    <property type="evidence" value="ECO:0007669"/>
    <property type="project" value="InterPro"/>
</dbReference>